<protein>
    <submittedName>
        <fullName evidence="1">Uncharacterized protein</fullName>
    </submittedName>
</protein>
<dbReference type="Proteomes" id="UP001147782">
    <property type="component" value="Unassembled WGS sequence"/>
</dbReference>
<organism evidence="1 2">
    <name type="scientific">Penicillium cataractarum</name>
    <dbReference type="NCBI Taxonomy" id="2100454"/>
    <lineage>
        <taxon>Eukaryota</taxon>
        <taxon>Fungi</taxon>
        <taxon>Dikarya</taxon>
        <taxon>Ascomycota</taxon>
        <taxon>Pezizomycotina</taxon>
        <taxon>Eurotiomycetes</taxon>
        <taxon>Eurotiomycetidae</taxon>
        <taxon>Eurotiales</taxon>
        <taxon>Aspergillaceae</taxon>
        <taxon>Penicillium</taxon>
    </lineage>
</organism>
<keyword evidence="2" id="KW-1185">Reference proteome</keyword>
<reference evidence="1" key="1">
    <citation type="submission" date="2022-11" db="EMBL/GenBank/DDBJ databases">
        <authorList>
            <person name="Petersen C."/>
        </authorList>
    </citation>
    <scope>NUCLEOTIDE SEQUENCE</scope>
    <source>
        <strain evidence="1">IBT 29864</strain>
    </source>
</reference>
<comment type="caution">
    <text evidence="1">The sequence shown here is derived from an EMBL/GenBank/DDBJ whole genome shotgun (WGS) entry which is preliminary data.</text>
</comment>
<dbReference type="OrthoDB" id="4453902at2759"/>
<name>A0A9W9UV21_9EURO</name>
<evidence type="ECO:0000313" key="1">
    <source>
        <dbReference type="EMBL" id="KAJ5358452.1"/>
    </source>
</evidence>
<dbReference type="GeneID" id="81442957"/>
<sequence>MERKIPSRYHELYRLHRFMDKTTLKYLSIEKLHELGIEATQVELLKGDKLQFNPSFFEPQHHNLHQTYPLLDKTKKILWQEPGEFVAWIKHELKNKPVTEFHIKSLLIAQDHEEMFLCVAQYDEDYVKFLTDCDDLIDGFLEIQEYGPWFIHSATHMEELATFIYSYCQAVTDHINKSDS</sequence>
<dbReference type="RefSeq" id="XP_056549738.1">
    <property type="nucleotide sequence ID" value="XM_056703778.1"/>
</dbReference>
<dbReference type="EMBL" id="JAPZBS010000009">
    <property type="protein sequence ID" value="KAJ5358452.1"/>
    <property type="molecule type" value="Genomic_DNA"/>
</dbReference>
<accession>A0A9W9UV21</accession>
<proteinExistence type="predicted"/>
<reference evidence="1" key="2">
    <citation type="journal article" date="2023" name="IMA Fungus">
        <title>Comparative genomic study of the Penicillium genus elucidates a diverse pangenome and 15 lateral gene transfer events.</title>
        <authorList>
            <person name="Petersen C."/>
            <person name="Sorensen T."/>
            <person name="Nielsen M.R."/>
            <person name="Sondergaard T.E."/>
            <person name="Sorensen J.L."/>
            <person name="Fitzpatrick D.A."/>
            <person name="Frisvad J.C."/>
            <person name="Nielsen K.L."/>
        </authorList>
    </citation>
    <scope>NUCLEOTIDE SEQUENCE</scope>
    <source>
        <strain evidence="1">IBT 29864</strain>
    </source>
</reference>
<gene>
    <name evidence="1" type="ORF">N7496_010865</name>
</gene>
<evidence type="ECO:0000313" key="2">
    <source>
        <dbReference type="Proteomes" id="UP001147782"/>
    </source>
</evidence>
<dbReference type="AlphaFoldDB" id="A0A9W9UV21"/>